<keyword evidence="2" id="KW-1185">Reference proteome</keyword>
<protein>
    <submittedName>
        <fullName evidence="1">Uncharacterized protein</fullName>
    </submittedName>
</protein>
<accession>A0A345BWE8</accession>
<sequence>MITTLGEGALVVSNDLETLGLSRFLGTQAREPALFYQYSEVGYNYRMSNIVAGVGRGQLEVLDRYNRIALMPELEETISNRWLNIDGDSRGSGYYPLGHYRSAGCG</sequence>
<dbReference type="InterPro" id="IPR000653">
    <property type="entry name" value="DegT/StrS_aminotransferase"/>
</dbReference>
<dbReference type="EMBL" id="CP031092">
    <property type="protein sequence ID" value="AXF55279.1"/>
    <property type="molecule type" value="Genomic_DNA"/>
</dbReference>
<evidence type="ECO:0000313" key="1">
    <source>
        <dbReference type="EMBL" id="AXF55279.1"/>
    </source>
</evidence>
<dbReference type="OrthoDB" id="9810913at2"/>
<dbReference type="Gene3D" id="3.40.640.10">
    <property type="entry name" value="Type I PLP-dependent aspartate aminotransferase-like (Major domain)"/>
    <property type="match status" value="1"/>
</dbReference>
<dbReference type="Pfam" id="PF01041">
    <property type="entry name" value="DegT_DnrJ_EryC1"/>
    <property type="match status" value="1"/>
</dbReference>
<evidence type="ECO:0000313" key="2">
    <source>
        <dbReference type="Proteomes" id="UP000252100"/>
    </source>
</evidence>
<dbReference type="Proteomes" id="UP000252100">
    <property type="component" value="Chromosome"/>
</dbReference>
<gene>
    <name evidence="1" type="ORF">DT065_04085</name>
</gene>
<dbReference type="KEGG" id="rue:DT065_04085"/>
<reference evidence="1 2" key="1">
    <citation type="journal article" date="2018" name="J. Microbiol.">
        <title>Salicibibacter kimchii gen. nov., sp. nov., a moderately halophilic and alkalitolerant bacterium in the family Bacillaceae, isolated from kimchi.</title>
        <authorList>
            <person name="Jang J.Y."/>
            <person name="Oh Y.J."/>
            <person name="Lim S.K."/>
            <person name="Park H.K."/>
            <person name="Lee C."/>
            <person name="Kim J.Y."/>
            <person name="Lee M.A."/>
            <person name="Choi H.J."/>
        </authorList>
    </citation>
    <scope>NUCLEOTIDE SEQUENCE [LARGE SCALE GENOMIC DNA]</scope>
    <source>
        <strain evidence="1 2">NKC1-1</strain>
    </source>
</reference>
<dbReference type="InterPro" id="IPR015424">
    <property type="entry name" value="PyrdxlP-dep_Trfase"/>
</dbReference>
<dbReference type="InterPro" id="IPR015421">
    <property type="entry name" value="PyrdxlP-dep_Trfase_major"/>
</dbReference>
<dbReference type="SUPFAM" id="SSF53383">
    <property type="entry name" value="PLP-dependent transferases"/>
    <property type="match status" value="1"/>
</dbReference>
<dbReference type="AlphaFoldDB" id="A0A345BWE8"/>
<proteinExistence type="predicted"/>
<name>A0A345BWE8_9BACI</name>
<organism evidence="1 2">
    <name type="scientific">Salicibibacter kimchii</name>
    <dbReference type="NCBI Taxonomy" id="2099786"/>
    <lineage>
        <taxon>Bacteria</taxon>
        <taxon>Bacillati</taxon>
        <taxon>Bacillota</taxon>
        <taxon>Bacilli</taxon>
        <taxon>Bacillales</taxon>
        <taxon>Bacillaceae</taxon>
        <taxon>Salicibibacter</taxon>
    </lineage>
</organism>